<proteinExistence type="predicted"/>
<feature type="region of interest" description="Disordered" evidence="1">
    <location>
        <begin position="28"/>
        <end position="76"/>
    </location>
</feature>
<organism evidence="2 3">
    <name type="scientific">Ataeniobius toweri</name>
    <dbReference type="NCBI Taxonomy" id="208326"/>
    <lineage>
        <taxon>Eukaryota</taxon>
        <taxon>Metazoa</taxon>
        <taxon>Chordata</taxon>
        <taxon>Craniata</taxon>
        <taxon>Vertebrata</taxon>
        <taxon>Euteleostomi</taxon>
        <taxon>Actinopterygii</taxon>
        <taxon>Neopterygii</taxon>
        <taxon>Teleostei</taxon>
        <taxon>Neoteleostei</taxon>
        <taxon>Acanthomorphata</taxon>
        <taxon>Ovalentaria</taxon>
        <taxon>Atherinomorphae</taxon>
        <taxon>Cyprinodontiformes</taxon>
        <taxon>Goodeidae</taxon>
        <taxon>Ataeniobius</taxon>
    </lineage>
</organism>
<reference evidence="2 3" key="1">
    <citation type="submission" date="2021-07" db="EMBL/GenBank/DDBJ databases">
        <authorList>
            <person name="Palmer J.M."/>
        </authorList>
    </citation>
    <scope>NUCLEOTIDE SEQUENCE [LARGE SCALE GENOMIC DNA]</scope>
    <source>
        <strain evidence="2 3">AT_MEX2019</strain>
        <tissue evidence="2">Muscle</tissue>
    </source>
</reference>
<keyword evidence="3" id="KW-1185">Reference proteome</keyword>
<gene>
    <name evidence="2" type="ORF">ATANTOWER_004329</name>
</gene>
<evidence type="ECO:0000313" key="2">
    <source>
        <dbReference type="EMBL" id="MED6250429.1"/>
    </source>
</evidence>
<dbReference type="EMBL" id="JAHUTI010059023">
    <property type="protein sequence ID" value="MED6250429.1"/>
    <property type="molecule type" value="Genomic_DNA"/>
</dbReference>
<protein>
    <submittedName>
        <fullName evidence="2">Uncharacterized protein</fullName>
    </submittedName>
</protein>
<sequence>MPECFAFMVQFLDQAQAPLENLPDHAFHANTSSLDPKSSSRWQQLNSLPPASTERTLSTLPRVAPPDSVLKKKHQI</sequence>
<feature type="compositionally biased region" description="Polar residues" evidence="1">
    <location>
        <begin position="29"/>
        <end position="59"/>
    </location>
</feature>
<evidence type="ECO:0000313" key="3">
    <source>
        <dbReference type="Proteomes" id="UP001345963"/>
    </source>
</evidence>
<evidence type="ECO:0000256" key="1">
    <source>
        <dbReference type="SAM" id="MobiDB-lite"/>
    </source>
</evidence>
<name>A0ABU7BJG3_9TELE</name>
<comment type="caution">
    <text evidence="2">The sequence shown here is derived from an EMBL/GenBank/DDBJ whole genome shotgun (WGS) entry which is preliminary data.</text>
</comment>
<dbReference type="Proteomes" id="UP001345963">
    <property type="component" value="Unassembled WGS sequence"/>
</dbReference>
<accession>A0ABU7BJG3</accession>